<dbReference type="RefSeq" id="WP_201089545.1">
    <property type="nucleotide sequence ID" value="NZ_JBHSQC010000025.1"/>
</dbReference>
<evidence type="ECO:0000256" key="3">
    <source>
        <dbReference type="ARBA" id="ARBA00022618"/>
    </source>
</evidence>
<dbReference type="InterPro" id="IPR026580">
    <property type="entry name" value="DivIB"/>
</dbReference>
<dbReference type="PANTHER" id="PTHR37820">
    <property type="entry name" value="CELL DIVISION PROTEIN DIVIB"/>
    <property type="match status" value="1"/>
</dbReference>
<dbReference type="EMBL" id="JBHUFF010000013">
    <property type="protein sequence ID" value="MFD1799632.1"/>
    <property type="molecule type" value="Genomic_DNA"/>
</dbReference>
<comment type="subcellular location">
    <subcellularLocation>
        <location evidence="8">Cell membrane</location>
        <topology evidence="8">Single-pass type II membrane protein</topology>
    </subcellularLocation>
    <subcellularLocation>
        <location evidence="1">Membrane</location>
    </subcellularLocation>
    <text evidence="8">Localizes to the division septum.</text>
</comment>
<dbReference type="Proteomes" id="UP001597285">
    <property type="component" value="Unassembled WGS sequence"/>
</dbReference>
<keyword evidence="6 8" id="KW-0472">Membrane</keyword>
<dbReference type="HAMAP" id="MF_00912">
    <property type="entry name" value="DivIB"/>
    <property type="match status" value="1"/>
</dbReference>
<dbReference type="Gene3D" id="3.40.50.10960">
    <property type="match status" value="1"/>
</dbReference>
<dbReference type="InterPro" id="IPR005548">
    <property type="entry name" value="Cell_div_FtsQ/DivIB_C"/>
</dbReference>
<proteinExistence type="inferred from homology"/>
<name>A0ABW4NQ62_9LACT</name>
<keyword evidence="2 8" id="KW-1003">Cell membrane</keyword>
<comment type="caution">
    <text evidence="12">The sequence shown here is derived from an EMBL/GenBank/DDBJ whole genome shotgun (WGS) entry which is preliminary data.</text>
</comment>
<comment type="function">
    <text evidence="8">Cell division protein that may be involved in stabilizing or promoting the assembly of the division complex.</text>
</comment>
<dbReference type="PANTHER" id="PTHR37820:SF1">
    <property type="entry name" value="CELL DIVISION PROTEIN FTSQ"/>
    <property type="match status" value="1"/>
</dbReference>
<comment type="similarity">
    <text evidence="8">Belongs to the FtsQ/DivIB family. DivIB subfamily.</text>
</comment>
<keyword evidence="3 8" id="KW-0132">Cell division</keyword>
<keyword evidence="13" id="KW-1185">Reference proteome</keyword>
<dbReference type="InterPro" id="IPR050487">
    <property type="entry name" value="FtsQ_DivIB"/>
</dbReference>
<evidence type="ECO:0000256" key="5">
    <source>
        <dbReference type="ARBA" id="ARBA00022989"/>
    </source>
</evidence>
<evidence type="ECO:0000256" key="2">
    <source>
        <dbReference type="ARBA" id="ARBA00022475"/>
    </source>
</evidence>
<evidence type="ECO:0000313" key="12">
    <source>
        <dbReference type="EMBL" id="MFD1799632.1"/>
    </source>
</evidence>
<keyword evidence="5 8" id="KW-1133">Transmembrane helix</keyword>
<accession>A0ABW4NQ62</accession>
<dbReference type="InterPro" id="IPR013685">
    <property type="entry name" value="POTRA_FtsQ_type"/>
</dbReference>
<dbReference type="Pfam" id="PF03799">
    <property type="entry name" value="FtsQ_DivIB_C"/>
    <property type="match status" value="1"/>
</dbReference>
<evidence type="ECO:0000256" key="7">
    <source>
        <dbReference type="ARBA" id="ARBA00023306"/>
    </source>
</evidence>
<gene>
    <name evidence="8" type="primary">divIB</name>
    <name evidence="12" type="ORF">ACFSBK_07175</name>
</gene>
<dbReference type="PROSITE" id="PS51779">
    <property type="entry name" value="POTRA"/>
    <property type="match status" value="1"/>
</dbReference>
<feature type="coiled-coil region" evidence="9">
    <location>
        <begin position="30"/>
        <end position="63"/>
    </location>
</feature>
<evidence type="ECO:0000256" key="8">
    <source>
        <dbReference type="HAMAP-Rule" id="MF_00912"/>
    </source>
</evidence>
<organism evidence="12 13">
    <name type="scientific">Carnobacterium antarcticum</name>
    <dbReference type="NCBI Taxonomy" id="2126436"/>
    <lineage>
        <taxon>Bacteria</taxon>
        <taxon>Bacillati</taxon>
        <taxon>Bacillota</taxon>
        <taxon>Bacilli</taxon>
        <taxon>Lactobacillales</taxon>
        <taxon>Carnobacteriaceae</taxon>
        <taxon>Carnobacterium</taxon>
    </lineage>
</organism>
<feature type="domain" description="POTRA" evidence="11">
    <location>
        <begin position="94"/>
        <end position="165"/>
    </location>
</feature>
<evidence type="ECO:0000256" key="10">
    <source>
        <dbReference type="SAM" id="MobiDB-lite"/>
    </source>
</evidence>
<dbReference type="InterPro" id="IPR034746">
    <property type="entry name" value="POTRA"/>
</dbReference>
<keyword evidence="4 8" id="KW-0812">Transmembrane</keyword>
<protein>
    <recommendedName>
        <fullName evidence="8">Cell division protein DivIB</fullName>
    </recommendedName>
</protein>
<feature type="transmembrane region" description="Helical" evidence="8">
    <location>
        <begin position="72"/>
        <end position="90"/>
    </location>
</feature>
<evidence type="ECO:0000256" key="9">
    <source>
        <dbReference type="SAM" id="Coils"/>
    </source>
</evidence>
<evidence type="ECO:0000313" key="13">
    <source>
        <dbReference type="Proteomes" id="UP001597285"/>
    </source>
</evidence>
<keyword evidence="9" id="KW-0175">Coiled coil</keyword>
<keyword evidence="7 8" id="KW-0131">Cell cycle</keyword>
<evidence type="ECO:0000259" key="11">
    <source>
        <dbReference type="PROSITE" id="PS51779"/>
    </source>
</evidence>
<evidence type="ECO:0000256" key="6">
    <source>
        <dbReference type="ARBA" id="ARBA00023136"/>
    </source>
</evidence>
<feature type="region of interest" description="Disordered" evidence="10">
    <location>
        <begin position="1"/>
        <end position="20"/>
    </location>
</feature>
<dbReference type="Pfam" id="PF08478">
    <property type="entry name" value="POTRA_1"/>
    <property type="match status" value="1"/>
</dbReference>
<reference evidence="13" key="1">
    <citation type="journal article" date="2019" name="Int. J. Syst. Evol. Microbiol.">
        <title>The Global Catalogue of Microorganisms (GCM) 10K type strain sequencing project: providing services to taxonomists for standard genome sequencing and annotation.</title>
        <authorList>
            <consortium name="The Broad Institute Genomics Platform"/>
            <consortium name="The Broad Institute Genome Sequencing Center for Infectious Disease"/>
            <person name="Wu L."/>
            <person name="Ma J."/>
        </authorList>
    </citation>
    <scope>NUCLEOTIDE SEQUENCE [LARGE SCALE GENOMIC DNA]</scope>
    <source>
        <strain evidence="13">KCTC 42143</strain>
    </source>
</reference>
<evidence type="ECO:0000256" key="1">
    <source>
        <dbReference type="ARBA" id="ARBA00004370"/>
    </source>
</evidence>
<evidence type="ECO:0000256" key="4">
    <source>
        <dbReference type="ARBA" id="ARBA00022692"/>
    </source>
</evidence>
<dbReference type="GO" id="GO:0051301">
    <property type="term" value="P:cell division"/>
    <property type="evidence" value="ECO:0007669"/>
    <property type="project" value="UniProtKB-KW"/>
</dbReference>
<sequence>MAKHQKPNKKKNELPTQPSSWDKIKALFKLSRESDEVKSFETAKKSKEKELSLENKLPKLKEKRRKEMQRRLISLLLLFSFAILVVVYFITPLSKVGRITVIGTNEVTDQAVIDASQIRSGDSLWETFFSQKKRETLVKNQLPQVKSMQIEFDGLNSYELVVSEYKTVAYLEKENEYFNILENGKIVNESRKVSIGNPPIFIKFKEGKALNKMIEQYQLLNENIHNSISEVEYTPSKTDEYLITLYMNDGNQVVASITSFAEKMIYYPDIVQKIGEGKGVINIEVGVYFTPFEPEPSEEESKVSDTEE</sequence>